<sequence>MAHQLRSCKTTLLKLGQGKIPTCSCHVRSQNSNVNQVESEVGASGLPHTIGQAPLSSRMSAFLMMTEKALPASLRPQSDSKMLGDERSRSLITEQVCKALVQYPWESYEMKSLYSVSNEHNGLPSHQSHSEDLKDSHATGPLSNLLDELKLIRSVVQPFSYTSDDIIIHEDTNTSTAVDFQESSCIKRKGSLDNYDTGIISRFKENVTVVQRVQTNLPDTIVVQHVYPTTSISHTTPCSVPNIQSTFVSKINNSAPLDSAKGIHCVLMSDSKGKVDPKASPVQSTTKRKPGKKPTEETLLLMKEHLTDSIPKIFRTHDYRIYINDVTFENNFWGPSVTSKGIQAYLFYIVKLRLAVHFKYVQTKVELLKITTHESDGTVRAHWRVQALPQMKILTNFWKFFPGRFRKVVTQESEIYEGISTFYLQGDGLVYKHRVDRVIEDEEQVVNKSGIALKMAVLIGLVPKTSIEELATLLYGENDFGIFPN</sequence>
<name>A0A8J1TYU5_OWEFU</name>
<dbReference type="Proteomes" id="UP000749559">
    <property type="component" value="Unassembled WGS sequence"/>
</dbReference>
<accession>A0A8J1TYU5</accession>
<gene>
    <name evidence="1" type="ORF">OFUS_LOCUS13149</name>
</gene>
<dbReference type="PANTHER" id="PTHR31094:SF2">
    <property type="entry name" value="RIKEN CDNA 2310061I04 GENE"/>
    <property type="match status" value="1"/>
</dbReference>
<dbReference type="EMBL" id="CAIIXF020000006">
    <property type="protein sequence ID" value="CAH1787459.1"/>
    <property type="molecule type" value="Genomic_DNA"/>
</dbReference>
<dbReference type="Pfam" id="PF10184">
    <property type="entry name" value="DUF2358"/>
    <property type="match status" value="1"/>
</dbReference>
<comment type="caution">
    <text evidence="1">The sequence shown here is derived from an EMBL/GenBank/DDBJ whole genome shotgun (WGS) entry which is preliminary data.</text>
</comment>
<protein>
    <submittedName>
        <fullName evidence="1">Uncharacterized protein</fullName>
    </submittedName>
</protein>
<organism evidence="1 2">
    <name type="scientific">Owenia fusiformis</name>
    <name type="common">Polychaete worm</name>
    <dbReference type="NCBI Taxonomy" id="6347"/>
    <lineage>
        <taxon>Eukaryota</taxon>
        <taxon>Metazoa</taxon>
        <taxon>Spiralia</taxon>
        <taxon>Lophotrochozoa</taxon>
        <taxon>Annelida</taxon>
        <taxon>Polychaeta</taxon>
        <taxon>Sedentaria</taxon>
        <taxon>Canalipalpata</taxon>
        <taxon>Sabellida</taxon>
        <taxon>Oweniida</taxon>
        <taxon>Oweniidae</taxon>
        <taxon>Owenia</taxon>
    </lineage>
</organism>
<keyword evidence="2" id="KW-1185">Reference proteome</keyword>
<proteinExistence type="predicted"/>
<evidence type="ECO:0000313" key="1">
    <source>
        <dbReference type="EMBL" id="CAH1787459.1"/>
    </source>
</evidence>
<evidence type="ECO:0000313" key="2">
    <source>
        <dbReference type="Proteomes" id="UP000749559"/>
    </source>
</evidence>
<reference evidence="1" key="1">
    <citation type="submission" date="2022-03" db="EMBL/GenBank/DDBJ databases">
        <authorList>
            <person name="Martin C."/>
        </authorList>
    </citation>
    <scope>NUCLEOTIDE SEQUENCE</scope>
</reference>
<dbReference type="AlphaFoldDB" id="A0A8J1TYU5"/>
<dbReference type="PANTHER" id="PTHR31094">
    <property type="entry name" value="RIKEN CDNA 2310061I04 GENE"/>
    <property type="match status" value="1"/>
</dbReference>
<dbReference type="InterPro" id="IPR018790">
    <property type="entry name" value="DUF2358"/>
</dbReference>
<dbReference type="OrthoDB" id="44820at2759"/>